<keyword evidence="2" id="KW-1185">Reference proteome</keyword>
<comment type="caution">
    <text evidence="1">The sequence shown here is derived from an EMBL/GenBank/DDBJ whole genome shotgun (WGS) entry which is preliminary data.</text>
</comment>
<protein>
    <submittedName>
        <fullName evidence="1">Uncharacterized protein</fullName>
    </submittedName>
</protein>
<evidence type="ECO:0000313" key="2">
    <source>
        <dbReference type="Proteomes" id="UP001320706"/>
    </source>
</evidence>
<name>A0ACC3SDV5_9PEZI</name>
<reference evidence="1" key="1">
    <citation type="submission" date="2024-02" db="EMBL/GenBank/DDBJ databases">
        <title>Metagenome Assembled Genome of Zalaria obscura JY119.</title>
        <authorList>
            <person name="Vighnesh L."/>
            <person name="Jagadeeshwari U."/>
            <person name="Venkata Ramana C."/>
            <person name="Sasikala C."/>
        </authorList>
    </citation>
    <scope>NUCLEOTIDE SEQUENCE</scope>
    <source>
        <strain evidence="1">JY119</strain>
    </source>
</reference>
<dbReference type="Proteomes" id="UP001320706">
    <property type="component" value="Unassembled WGS sequence"/>
</dbReference>
<dbReference type="EMBL" id="JAMKPW020000018">
    <property type="protein sequence ID" value="KAK8209012.1"/>
    <property type="molecule type" value="Genomic_DNA"/>
</dbReference>
<evidence type="ECO:0000313" key="1">
    <source>
        <dbReference type="EMBL" id="KAK8209012.1"/>
    </source>
</evidence>
<accession>A0ACC3SDV5</accession>
<sequence>MSNGDGRAELGISAVSEDAQCEIRKETGFKQVKILLRHAVVLSYRSFGPGGLRRLGGEGEGEEGEGEGNDAESSLAEKAAERQRLEEEDRKAGLSEEEIQKRRALREAEAEKEEADQEKEDRLPPEGAADLTPYPLNKNFRSQPVLSEELREKIYSLIVDDGQDVSTVSAVFGVDMRRVGAVVRLKTIEKDWLKQGKKLNTPYASAVMGMLPKTPYNPKSNRITPHEPINDLPVLPSTKQQIFYPTSESRHFTRADAAKVFSPTLLPADERIAHPELIQLEKDIAAGVSPEERQQRIRDRDEQLKLEKEKQEQKRLAEEARSRKVVNGARWDFKFQDINVENAGKDGRGKAAVGWRYGAPHQDRKRGLVKIPTSVES</sequence>
<gene>
    <name evidence="1" type="ORF">M8818_003976</name>
</gene>
<organism evidence="1 2">
    <name type="scientific">Zalaria obscura</name>
    <dbReference type="NCBI Taxonomy" id="2024903"/>
    <lineage>
        <taxon>Eukaryota</taxon>
        <taxon>Fungi</taxon>
        <taxon>Dikarya</taxon>
        <taxon>Ascomycota</taxon>
        <taxon>Pezizomycotina</taxon>
        <taxon>Dothideomycetes</taxon>
        <taxon>Dothideomycetidae</taxon>
        <taxon>Dothideales</taxon>
        <taxon>Zalariaceae</taxon>
        <taxon>Zalaria</taxon>
    </lineage>
</organism>
<proteinExistence type="predicted"/>